<proteinExistence type="predicted"/>
<evidence type="ECO:0000256" key="1">
    <source>
        <dbReference type="SAM" id="MobiDB-lite"/>
    </source>
</evidence>
<organism evidence="2 3">
    <name type="scientific">Panicum miliaceum</name>
    <name type="common">Proso millet</name>
    <name type="synonym">Broomcorn millet</name>
    <dbReference type="NCBI Taxonomy" id="4540"/>
    <lineage>
        <taxon>Eukaryota</taxon>
        <taxon>Viridiplantae</taxon>
        <taxon>Streptophyta</taxon>
        <taxon>Embryophyta</taxon>
        <taxon>Tracheophyta</taxon>
        <taxon>Spermatophyta</taxon>
        <taxon>Magnoliopsida</taxon>
        <taxon>Liliopsida</taxon>
        <taxon>Poales</taxon>
        <taxon>Poaceae</taxon>
        <taxon>PACMAD clade</taxon>
        <taxon>Panicoideae</taxon>
        <taxon>Panicodae</taxon>
        <taxon>Paniceae</taxon>
        <taxon>Panicinae</taxon>
        <taxon>Panicum</taxon>
        <taxon>Panicum sect. Panicum</taxon>
    </lineage>
</organism>
<feature type="compositionally biased region" description="Pro residues" evidence="1">
    <location>
        <begin position="7"/>
        <end position="17"/>
    </location>
</feature>
<comment type="caution">
    <text evidence="2">The sequence shown here is derived from an EMBL/GenBank/DDBJ whole genome shotgun (WGS) entry which is preliminary data.</text>
</comment>
<dbReference type="Proteomes" id="UP000275267">
    <property type="component" value="Unassembled WGS sequence"/>
</dbReference>
<keyword evidence="3" id="KW-1185">Reference proteome</keyword>
<accession>A0A3L6RH33</accession>
<evidence type="ECO:0000313" key="3">
    <source>
        <dbReference type="Proteomes" id="UP000275267"/>
    </source>
</evidence>
<gene>
    <name evidence="2" type="ORF">C2845_PM13G07510</name>
</gene>
<name>A0A3L6RH33_PANMI</name>
<dbReference type="EMBL" id="PQIB02000008">
    <property type="protein sequence ID" value="RLN03820.1"/>
    <property type="molecule type" value="Genomic_DNA"/>
</dbReference>
<evidence type="ECO:0000313" key="2">
    <source>
        <dbReference type="EMBL" id="RLN03820.1"/>
    </source>
</evidence>
<protein>
    <submittedName>
        <fullName evidence="2">Copper transporter 4-like</fullName>
    </submittedName>
</protein>
<reference evidence="3" key="1">
    <citation type="journal article" date="2019" name="Nat. Commun.">
        <title>The genome of broomcorn millet.</title>
        <authorList>
            <person name="Zou C."/>
            <person name="Miki D."/>
            <person name="Li D."/>
            <person name="Tang Q."/>
            <person name="Xiao L."/>
            <person name="Rajput S."/>
            <person name="Deng P."/>
            <person name="Jia W."/>
            <person name="Huang R."/>
            <person name="Zhang M."/>
            <person name="Sun Y."/>
            <person name="Hu J."/>
            <person name="Fu X."/>
            <person name="Schnable P.S."/>
            <person name="Li F."/>
            <person name="Zhang H."/>
            <person name="Feng B."/>
            <person name="Zhu X."/>
            <person name="Liu R."/>
            <person name="Schnable J.C."/>
            <person name="Zhu J.-K."/>
            <person name="Zhang H."/>
        </authorList>
    </citation>
    <scope>NUCLEOTIDE SEQUENCE [LARGE SCALE GENOMIC DNA]</scope>
</reference>
<sequence>MAMPPMQRGPPTSPGMPSPTMGLMPPTEENMDMPDMPAMHMAFFWGHRVQVLFSNWPGNRWVLPLAERDSRPCNP</sequence>
<dbReference type="AlphaFoldDB" id="A0A3L6RH33"/>
<feature type="region of interest" description="Disordered" evidence="1">
    <location>
        <begin position="1"/>
        <end position="32"/>
    </location>
</feature>